<keyword evidence="2" id="KW-1185">Reference proteome</keyword>
<dbReference type="EMBL" id="JBHSWH010000001">
    <property type="protein sequence ID" value="MFC6703987.1"/>
    <property type="molecule type" value="Genomic_DNA"/>
</dbReference>
<dbReference type="RefSeq" id="WP_382397817.1">
    <property type="nucleotide sequence ID" value="NZ_JBHSWH010000001.1"/>
</dbReference>
<accession>A0ABW2AAW4</accession>
<reference evidence="2" key="1">
    <citation type="journal article" date="2019" name="Int. J. Syst. Evol. Microbiol.">
        <title>The Global Catalogue of Microorganisms (GCM) 10K type strain sequencing project: providing services to taxonomists for standard genome sequencing and annotation.</title>
        <authorList>
            <consortium name="The Broad Institute Genomics Platform"/>
            <consortium name="The Broad Institute Genome Sequencing Center for Infectious Disease"/>
            <person name="Wu L."/>
            <person name="Ma J."/>
        </authorList>
    </citation>
    <scope>NUCLEOTIDE SEQUENCE [LARGE SCALE GENOMIC DNA]</scope>
    <source>
        <strain evidence="2">CCUG 58127</strain>
    </source>
</reference>
<dbReference type="PANTHER" id="PTHR48098:SF1">
    <property type="entry name" value="DIACYLGLYCEROL ACYLTRANSFERASE_MYCOLYLTRANSFERASE AG85A"/>
    <property type="match status" value="1"/>
</dbReference>
<keyword evidence="1" id="KW-0378">Hydrolase</keyword>
<proteinExistence type="predicted"/>
<dbReference type="PANTHER" id="PTHR48098">
    <property type="entry name" value="ENTEROCHELIN ESTERASE-RELATED"/>
    <property type="match status" value="1"/>
</dbReference>
<dbReference type="Gene3D" id="3.40.50.1820">
    <property type="entry name" value="alpha/beta hydrolase"/>
    <property type="match status" value="1"/>
</dbReference>
<dbReference type="GO" id="GO:0016787">
    <property type="term" value="F:hydrolase activity"/>
    <property type="evidence" value="ECO:0007669"/>
    <property type="project" value="UniProtKB-KW"/>
</dbReference>
<gene>
    <name evidence="1" type="ORF">ACFQDH_01555</name>
</gene>
<protein>
    <submittedName>
        <fullName evidence="1">Alpha/beta hydrolase</fullName>
    </submittedName>
</protein>
<evidence type="ECO:0000313" key="2">
    <source>
        <dbReference type="Proteomes" id="UP001596298"/>
    </source>
</evidence>
<organism evidence="1 2">
    <name type="scientific">Flexivirga alba</name>
    <dbReference type="NCBI Taxonomy" id="702742"/>
    <lineage>
        <taxon>Bacteria</taxon>
        <taxon>Bacillati</taxon>
        <taxon>Actinomycetota</taxon>
        <taxon>Actinomycetes</taxon>
        <taxon>Micrococcales</taxon>
        <taxon>Dermacoccaceae</taxon>
        <taxon>Flexivirga</taxon>
    </lineage>
</organism>
<dbReference type="InterPro" id="IPR000801">
    <property type="entry name" value="Esterase-like"/>
</dbReference>
<comment type="caution">
    <text evidence="1">The sequence shown here is derived from an EMBL/GenBank/DDBJ whole genome shotgun (WGS) entry which is preliminary data.</text>
</comment>
<dbReference type="InterPro" id="IPR050583">
    <property type="entry name" value="Mycobacterial_A85_antigen"/>
</dbReference>
<dbReference type="Pfam" id="PF00756">
    <property type="entry name" value="Esterase"/>
    <property type="match status" value="1"/>
</dbReference>
<dbReference type="Proteomes" id="UP001596298">
    <property type="component" value="Unassembled WGS sequence"/>
</dbReference>
<dbReference type="SUPFAM" id="SSF53474">
    <property type="entry name" value="alpha/beta-Hydrolases"/>
    <property type="match status" value="1"/>
</dbReference>
<sequence>MTWVLAASAFAAVLVCWPRLARCGLRAVLGRAATQATAMVLVLIAVAATLNSENGWYADWSDLRSSLVGADSQHGGPMTYGADPVQPALSPKAIVADSQAQHRFRRHRSHWEAGLRHRHRDHGEYTSVTLPGPTGRDVTMEVWLPAAYNDPAQRNRTFPVIEAFHGVPGTPDDFHRPVHLGAMISRLVERHQLAAAIVIAPTYLPHGVDTECVDAPGMPMLTWLTRDVPRWVVQHLRARPDRGSWTTLGFSAGGYCAALSAMHRPQQFGSMIVLGGYFRPIFGRWHPFGGRVPACYDLMRREKSNPPPVAAWVQVALQDPVSGRPSERFAQQARAPMSVTTVVWRRVGHRMSVWIQAMPLALQWLGATRAGFRPSATGE</sequence>
<dbReference type="InterPro" id="IPR029058">
    <property type="entry name" value="AB_hydrolase_fold"/>
</dbReference>
<evidence type="ECO:0000313" key="1">
    <source>
        <dbReference type="EMBL" id="MFC6703987.1"/>
    </source>
</evidence>
<name>A0ABW2AAW4_9MICO</name>